<reference evidence="3 4" key="1">
    <citation type="submission" date="2024-06" db="EMBL/GenBank/DDBJ databases">
        <title>Genomic Encyclopedia of Type Strains, Phase IV (KMG-IV): sequencing the most valuable type-strain genomes for metagenomic binning, comparative biology and taxonomic classification.</title>
        <authorList>
            <person name="Goeker M."/>
        </authorList>
    </citation>
    <scope>NUCLEOTIDE SEQUENCE [LARGE SCALE GENOMIC DNA]</scope>
    <source>
        <strain evidence="3 4">DSM 17809</strain>
    </source>
</reference>
<dbReference type="EMBL" id="JBEPLU010000001">
    <property type="protein sequence ID" value="MET3525166.1"/>
    <property type="molecule type" value="Genomic_DNA"/>
</dbReference>
<dbReference type="RefSeq" id="WP_331927931.1">
    <property type="nucleotide sequence ID" value="NZ_JBEPLU010000001.1"/>
</dbReference>
<keyword evidence="4" id="KW-1185">Reference proteome</keyword>
<organism evidence="3 4">
    <name type="scientific">Phenylobacterium koreense</name>
    <dbReference type="NCBI Taxonomy" id="266125"/>
    <lineage>
        <taxon>Bacteria</taxon>
        <taxon>Pseudomonadati</taxon>
        <taxon>Pseudomonadota</taxon>
        <taxon>Alphaproteobacteria</taxon>
        <taxon>Caulobacterales</taxon>
        <taxon>Caulobacteraceae</taxon>
        <taxon>Phenylobacterium</taxon>
    </lineage>
</organism>
<dbReference type="NCBIfam" id="TIGR02595">
    <property type="entry name" value="PEP_CTERM"/>
    <property type="match status" value="1"/>
</dbReference>
<proteinExistence type="predicted"/>
<dbReference type="Pfam" id="PF07589">
    <property type="entry name" value="PEP-CTERM"/>
    <property type="match status" value="1"/>
</dbReference>
<evidence type="ECO:0000313" key="3">
    <source>
        <dbReference type="EMBL" id="MET3525166.1"/>
    </source>
</evidence>
<feature type="chain" id="PRO_5046868591" description="Ice-binding protein C-terminal domain-containing protein" evidence="1">
    <location>
        <begin position="30"/>
        <end position="288"/>
    </location>
</feature>
<dbReference type="InterPro" id="IPR047995">
    <property type="entry name" value="Choice_anch_K"/>
</dbReference>
<evidence type="ECO:0000313" key="4">
    <source>
        <dbReference type="Proteomes" id="UP001549110"/>
    </source>
</evidence>
<keyword evidence="1" id="KW-0732">Signal</keyword>
<dbReference type="NCBIfam" id="NF038125">
    <property type="entry name" value="PEP_CTERM_THxN"/>
    <property type="match status" value="1"/>
</dbReference>
<comment type="caution">
    <text evidence="3">The sequence shown here is derived from an EMBL/GenBank/DDBJ whole genome shotgun (WGS) entry which is preliminary data.</text>
</comment>
<feature type="domain" description="Ice-binding protein C-terminal" evidence="2">
    <location>
        <begin position="256"/>
        <end position="282"/>
    </location>
</feature>
<dbReference type="InterPro" id="IPR013424">
    <property type="entry name" value="Ice-binding_C"/>
</dbReference>
<dbReference type="NCBIfam" id="NF038131">
    <property type="entry name" value="choice_anch_K"/>
    <property type="match status" value="1"/>
</dbReference>
<gene>
    <name evidence="3" type="ORF">ABID41_000261</name>
</gene>
<evidence type="ECO:0000259" key="2">
    <source>
        <dbReference type="Pfam" id="PF07589"/>
    </source>
</evidence>
<dbReference type="Proteomes" id="UP001549110">
    <property type="component" value="Unassembled WGS sequence"/>
</dbReference>
<accession>A0ABV2EDR2</accession>
<dbReference type="NCBIfam" id="NF035944">
    <property type="entry name" value="PEPxxWA-CTERM"/>
    <property type="match status" value="1"/>
</dbReference>
<evidence type="ECO:0000256" key="1">
    <source>
        <dbReference type="SAM" id="SignalP"/>
    </source>
</evidence>
<feature type="signal peptide" evidence="1">
    <location>
        <begin position="1"/>
        <end position="29"/>
    </location>
</feature>
<protein>
    <recommendedName>
        <fullName evidence="2">Ice-binding protein C-terminal domain-containing protein</fullName>
    </recommendedName>
</protein>
<sequence length="288" mass="30017">MNFRMKMRAAALAAGVGLAATAIGAPANAGVVTISNIQGVWSVASPTGSINNGSPTSTVSWGHGVEDGGYRKSSYSFTAAGSPFSADLGDGDEGGPFKLGTFQHNNWPVTGTTLQNVKLTVSALVTIDGVDIGLQDFVYGFTHVETPNEGSGWFGACQFGGTSGDSNNKYGCSDKVLVNTISYNNSFVFGKDTYTLDIAGFLVGGNLASSFITKESAVVSEKCGKDKKGKWKYCDVTHAFDNKADIMATVSMVSSAVPEPATWAMMIVGFGAVGTMVRSSRRRATFAA</sequence>
<name>A0ABV2EDR2_9CAUL</name>